<organism evidence="1 2">
    <name type="scientific">Candidatus Berkelbacteria bacterium Licking1014_85</name>
    <dbReference type="NCBI Taxonomy" id="2017148"/>
    <lineage>
        <taxon>Bacteria</taxon>
        <taxon>Candidatus Berkelbacteria</taxon>
    </lineage>
</organism>
<name>A0A554LM52_9BACT</name>
<sequence length="162" mass="19250">MGKTILTSSQNEFLEAFNQEKSLTDNYYWTGGTALAEFYLLHRLSEDIDLFCEKAEVNPEAIEIFLVKKQKVLKIKKIQKTRFLGLYSYKLIYNNNEELKIDFNYYPFGRINIGKKYKNIHIDSEYDIAVNKVHTISMKPRSRDFIDIYFLVKDKGYNFRDL</sequence>
<evidence type="ECO:0000313" key="1">
    <source>
        <dbReference type="EMBL" id="TSC93709.1"/>
    </source>
</evidence>
<dbReference type="AlphaFoldDB" id="A0A554LM52"/>
<dbReference type="EMBL" id="VMGI01000013">
    <property type="protein sequence ID" value="TSC93709.1"/>
    <property type="molecule type" value="Genomic_DNA"/>
</dbReference>
<evidence type="ECO:0008006" key="3">
    <source>
        <dbReference type="Google" id="ProtNLM"/>
    </source>
</evidence>
<reference evidence="1 2" key="1">
    <citation type="submission" date="2017-07" db="EMBL/GenBank/DDBJ databases">
        <title>Mechanisms for carbon and nitrogen cycling indicate functional differentiation within the Candidate Phyla Radiation.</title>
        <authorList>
            <person name="Danczak R.E."/>
            <person name="Johnston M.D."/>
            <person name="Kenah C."/>
            <person name="Slattery M."/>
            <person name="Wrighton K.C."/>
            <person name="Wilkins M.J."/>
        </authorList>
    </citation>
    <scope>NUCLEOTIDE SEQUENCE [LARGE SCALE GENOMIC DNA]</scope>
    <source>
        <strain evidence="1">Licking1014_85</strain>
    </source>
</reference>
<feature type="non-terminal residue" evidence="1">
    <location>
        <position position="162"/>
    </location>
</feature>
<dbReference type="Gene3D" id="3.10.450.620">
    <property type="entry name" value="JHP933, nucleotidyltransferase-like core domain"/>
    <property type="match status" value="1"/>
</dbReference>
<dbReference type="Proteomes" id="UP000315589">
    <property type="component" value="Unassembled WGS sequence"/>
</dbReference>
<accession>A0A554LM52</accession>
<proteinExistence type="predicted"/>
<dbReference type="Pfam" id="PF08843">
    <property type="entry name" value="AbiEii"/>
    <property type="match status" value="1"/>
</dbReference>
<protein>
    <recommendedName>
        <fullName evidence="3">Nucleotidyl transferase AbiEii/AbiGii toxin family protein</fullName>
    </recommendedName>
</protein>
<gene>
    <name evidence="1" type="ORF">CEN91_146</name>
</gene>
<evidence type="ECO:0000313" key="2">
    <source>
        <dbReference type="Proteomes" id="UP000315589"/>
    </source>
</evidence>
<comment type="caution">
    <text evidence="1">The sequence shown here is derived from an EMBL/GenBank/DDBJ whole genome shotgun (WGS) entry which is preliminary data.</text>
</comment>
<dbReference type="InterPro" id="IPR014942">
    <property type="entry name" value="AbiEii"/>
</dbReference>